<dbReference type="InterPro" id="IPR023352">
    <property type="entry name" value="MAPEG-like_dom_sf"/>
</dbReference>
<evidence type="ECO:0000313" key="6">
    <source>
        <dbReference type="EMBL" id="MDV2078855.1"/>
    </source>
</evidence>
<evidence type="ECO:0000256" key="3">
    <source>
        <dbReference type="ARBA" id="ARBA00022989"/>
    </source>
</evidence>
<sequence>MILPVSAVFACVCTILLVLLSVRVAMFRLRHKKGVGVTDNRDFEAAVRAQANLTEYAPIALILLAIGELNGVMVEWVYALGMAFVLGRFLHAWGMIQGRGGAHPARLGGILLTWLALLAMVVAVMLNVFQANY</sequence>
<evidence type="ECO:0000313" key="7">
    <source>
        <dbReference type="Proteomes" id="UP001269819"/>
    </source>
</evidence>
<proteinExistence type="predicted"/>
<protein>
    <submittedName>
        <fullName evidence="6">MAPEG family protein</fullName>
    </submittedName>
</protein>
<evidence type="ECO:0000256" key="2">
    <source>
        <dbReference type="ARBA" id="ARBA00022692"/>
    </source>
</evidence>
<dbReference type="PANTHER" id="PTHR35814:SF1">
    <property type="entry name" value="GLUTATHIONE S-TRANSFERASE-RELATED"/>
    <property type="match status" value="1"/>
</dbReference>
<name>A0ABU3VX52_9GAMM</name>
<dbReference type="RefSeq" id="WP_316973531.1">
    <property type="nucleotide sequence ID" value="NZ_JAWIIJ010000005.1"/>
</dbReference>
<gene>
    <name evidence="6" type="ORF">RYS15_09165</name>
</gene>
<dbReference type="Pfam" id="PF01124">
    <property type="entry name" value="MAPEG"/>
    <property type="match status" value="1"/>
</dbReference>
<dbReference type="EMBL" id="JAWIIJ010000005">
    <property type="protein sequence ID" value="MDV2078855.1"/>
    <property type="molecule type" value="Genomic_DNA"/>
</dbReference>
<keyword evidence="3 5" id="KW-1133">Transmembrane helix</keyword>
<comment type="caution">
    <text evidence="6">The sequence shown here is derived from an EMBL/GenBank/DDBJ whole genome shotgun (WGS) entry which is preliminary data.</text>
</comment>
<keyword evidence="7" id="KW-1185">Reference proteome</keyword>
<dbReference type="InterPro" id="IPR001129">
    <property type="entry name" value="Membr-assoc_MAPEG"/>
</dbReference>
<evidence type="ECO:0000256" key="1">
    <source>
        <dbReference type="ARBA" id="ARBA00004370"/>
    </source>
</evidence>
<organism evidence="6 7">
    <name type="scientific">Marinobacter xestospongiae</name>
    <dbReference type="NCBI Taxonomy" id="994319"/>
    <lineage>
        <taxon>Bacteria</taxon>
        <taxon>Pseudomonadati</taxon>
        <taxon>Pseudomonadota</taxon>
        <taxon>Gammaproteobacteria</taxon>
        <taxon>Pseudomonadales</taxon>
        <taxon>Marinobacteraceae</taxon>
        <taxon>Marinobacter</taxon>
    </lineage>
</organism>
<feature type="transmembrane region" description="Helical" evidence="5">
    <location>
        <begin position="6"/>
        <end position="26"/>
    </location>
</feature>
<keyword evidence="2 5" id="KW-0812">Transmembrane</keyword>
<reference evidence="6 7" key="1">
    <citation type="submission" date="2023-10" db="EMBL/GenBank/DDBJ databases">
        <title>Characteristics and mechanism of a salt-tolerant marine origin heterotrophic nitrifying- aerobic denitrifying bacteria Marinobacter xestospongiae HN1.</title>
        <authorList>
            <person name="Qi R."/>
        </authorList>
    </citation>
    <scope>NUCLEOTIDE SEQUENCE [LARGE SCALE GENOMIC DNA]</scope>
    <source>
        <strain evidence="6 7">HN1</strain>
    </source>
</reference>
<keyword evidence="4 5" id="KW-0472">Membrane</keyword>
<dbReference type="SUPFAM" id="SSF161084">
    <property type="entry name" value="MAPEG domain-like"/>
    <property type="match status" value="1"/>
</dbReference>
<feature type="transmembrane region" description="Helical" evidence="5">
    <location>
        <begin position="76"/>
        <end position="96"/>
    </location>
</feature>
<dbReference type="Proteomes" id="UP001269819">
    <property type="component" value="Unassembled WGS sequence"/>
</dbReference>
<dbReference type="Gene3D" id="1.20.120.550">
    <property type="entry name" value="Membrane associated eicosanoid/glutathione metabolism-like domain"/>
    <property type="match status" value="1"/>
</dbReference>
<feature type="transmembrane region" description="Helical" evidence="5">
    <location>
        <begin position="108"/>
        <end position="129"/>
    </location>
</feature>
<dbReference type="PANTHER" id="PTHR35814">
    <property type="match status" value="1"/>
</dbReference>
<comment type="subcellular location">
    <subcellularLocation>
        <location evidence="1">Membrane</location>
    </subcellularLocation>
</comment>
<accession>A0ABU3VX52</accession>
<evidence type="ECO:0000256" key="5">
    <source>
        <dbReference type="SAM" id="Phobius"/>
    </source>
</evidence>
<evidence type="ECO:0000256" key="4">
    <source>
        <dbReference type="ARBA" id="ARBA00023136"/>
    </source>
</evidence>